<proteinExistence type="predicted"/>
<dbReference type="EMBL" id="CP138204">
    <property type="protein sequence ID" value="WPC76102.1"/>
    <property type="molecule type" value="Genomic_DNA"/>
</dbReference>
<dbReference type="InterPro" id="IPR021352">
    <property type="entry name" value="DUF2971"/>
</dbReference>
<sequence>MKLYKYRKFSEFLIRELCASEIYYSDPKQFNDPLDCSPILIDDLPEHKIEDLCVKMLLKNVGKNEADSKIKSFRYYSTQYDSLEEQRKSYFYQLKQEIKSQLDNIMKNLGVLSLSGKCDSPLMWSHYADEHRGICLEFDMDGAVDTPCQIDYEGNRGISTKLIYDYIVNNSHTAHEQIQNQYFYTKAPEWKYESEWRLLSQSYGSHQIPFKLSGIYFGMRCDSWVVGSIIKLLYSSSSNISFYRIKPDQNSFALKDTELEPQEWIHSIPRPSARLAFGKVKVQS</sequence>
<organism evidence="1 2">
    <name type="scientific">Vibrio porteresiae DSM 19223</name>
    <dbReference type="NCBI Taxonomy" id="1123496"/>
    <lineage>
        <taxon>Bacteria</taxon>
        <taxon>Pseudomonadati</taxon>
        <taxon>Pseudomonadota</taxon>
        <taxon>Gammaproteobacteria</taxon>
        <taxon>Vibrionales</taxon>
        <taxon>Vibrionaceae</taxon>
        <taxon>Vibrio</taxon>
    </lineage>
</organism>
<protein>
    <submittedName>
        <fullName evidence="1">DUF2971 domain-containing protein</fullName>
    </submittedName>
</protein>
<dbReference type="Pfam" id="PF11185">
    <property type="entry name" value="DUF2971"/>
    <property type="match status" value="1"/>
</dbReference>
<evidence type="ECO:0000313" key="2">
    <source>
        <dbReference type="Proteomes" id="UP001304071"/>
    </source>
</evidence>
<keyword evidence="2" id="KW-1185">Reference proteome</keyword>
<name>A0ABZ0QK98_9VIBR</name>
<gene>
    <name evidence="1" type="ORF">R8Z52_24645</name>
</gene>
<dbReference type="RefSeq" id="WP_261896495.1">
    <property type="nucleotide sequence ID" value="NZ_AP024896.1"/>
</dbReference>
<evidence type="ECO:0000313" key="1">
    <source>
        <dbReference type="EMBL" id="WPC76102.1"/>
    </source>
</evidence>
<dbReference type="Proteomes" id="UP001304071">
    <property type="component" value="Chromosome 2"/>
</dbReference>
<accession>A0ABZ0QK98</accession>
<reference evidence="1 2" key="1">
    <citation type="submission" date="2023-11" db="EMBL/GenBank/DDBJ databases">
        <title>Plant-associative lifestyle of Vibrio porteresiae and its evolutionary dynamics.</title>
        <authorList>
            <person name="Rameshkumar N."/>
            <person name="Kirti K."/>
        </authorList>
    </citation>
    <scope>NUCLEOTIDE SEQUENCE [LARGE SCALE GENOMIC DNA]</scope>
    <source>
        <strain evidence="1 2">MSSRF30</strain>
    </source>
</reference>